<feature type="transmembrane region" description="Helical" evidence="10">
    <location>
        <begin position="636"/>
        <end position="654"/>
    </location>
</feature>
<evidence type="ECO:0000256" key="8">
    <source>
        <dbReference type="ARBA" id="ARBA00023055"/>
    </source>
</evidence>
<dbReference type="PANTHER" id="PTHR13038">
    <property type="entry name" value="APG9 AUTOPHAGY 9"/>
    <property type="match status" value="1"/>
</dbReference>
<evidence type="ECO:0000256" key="2">
    <source>
        <dbReference type="ARBA" id="ARBA00006185"/>
    </source>
</evidence>
<dbReference type="Pfam" id="PF04109">
    <property type="entry name" value="ATG9"/>
    <property type="match status" value="1"/>
</dbReference>
<name>A0AAE0DJN8_9ROSI</name>
<gene>
    <name evidence="13" type="ORF">Dsin_033142</name>
</gene>
<dbReference type="GO" id="GO:0005776">
    <property type="term" value="C:autophagosome"/>
    <property type="evidence" value="ECO:0007669"/>
    <property type="project" value="TreeGrafter"/>
</dbReference>
<keyword evidence="5 10" id="KW-0812">Transmembrane</keyword>
<comment type="similarity">
    <text evidence="2 10">Belongs to the ATG9 family.</text>
</comment>
<evidence type="ECO:0000256" key="5">
    <source>
        <dbReference type="ARBA" id="ARBA00022692"/>
    </source>
</evidence>
<dbReference type="GO" id="GO:0000422">
    <property type="term" value="P:autophagy of mitochondrion"/>
    <property type="evidence" value="ECO:0007669"/>
    <property type="project" value="TreeGrafter"/>
</dbReference>
<keyword evidence="6 10" id="KW-1133">Transmembrane helix</keyword>
<proteinExistence type="inferred from homology"/>
<dbReference type="GO" id="GO:0005667">
    <property type="term" value="C:transcription regulator complex"/>
    <property type="evidence" value="ECO:0007669"/>
    <property type="project" value="InterPro"/>
</dbReference>
<dbReference type="GO" id="GO:0034727">
    <property type="term" value="P:piecemeal microautophagy of the nucleus"/>
    <property type="evidence" value="ECO:0007669"/>
    <property type="project" value="TreeGrafter"/>
</dbReference>
<keyword evidence="7 10" id="KW-0072">Autophagy</keyword>
<feature type="transmembrane region" description="Helical" evidence="10">
    <location>
        <begin position="599"/>
        <end position="620"/>
    </location>
</feature>
<evidence type="ECO:0000256" key="7">
    <source>
        <dbReference type="ARBA" id="ARBA00023006"/>
    </source>
</evidence>
<comment type="function">
    <text evidence="10">Phospholipid scramblase involved in autophagy. Cycles between the preautophagosomal structure/phagophore assembly site (PAS) and the cytoplasmic vesicle pool and supplies membrane for the growing autophagosome. Lipid scramblase activity plays a key role in preautophagosomal structure/phagophore assembly by distributing the phospholipids that arrive through ATG2 from the cytoplasmic to the luminal leaflet of the bilayer, thereby driving autophagosomal membrane expansion.</text>
</comment>
<evidence type="ECO:0000256" key="10">
    <source>
        <dbReference type="RuleBase" id="RU364027"/>
    </source>
</evidence>
<evidence type="ECO:0000259" key="12">
    <source>
        <dbReference type="PROSITE" id="PS51075"/>
    </source>
</evidence>
<dbReference type="GO" id="GO:0034497">
    <property type="term" value="P:protein localization to phagophore assembly site"/>
    <property type="evidence" value="ECO:0007669"/>
    <property type="project" value="TreeGrafter"/>
</dbReference>
<feature type="compositionally biased region" description="Basic and acidic residues" evidence="11">
    <location>
        <begin position="919"/>
        <end position="941"/>
    </location>
</feature>
<protein>
    <recommendedName>
        <fullName evidence="3 10">Autophagy-related protein 9</fullName>
    </recommendedName>
</protein>
<evidence type="ECO:0000256" key="11">
    <source>
        <dbReference type="SAM" id="MobiDB-lite"/>
    </source>
</evidence>
<keyword evidence="9 10" id="KW-0472">Membrane</keyword>
<evidence type="ECO:0000256" key="1">
    <source>
        <dbReference type="ARBA" id="ARBA00004511"/>
    </source>
</evidence>
<evidence type="ECO:0000313" key="13">
    <source>
        <dbReference type="EMBL" id="KAK3172209.1"/>
    </source>
</evidence>
<feature type="transmembrane region" description="Helical" evidence="10">
    <location>
        <begin position="297"/>
        <end position="320"/>
    </location>
</feature>
<reference evidence="13" key="1">
    <citation type="journal article" date="2023" name="Plant J.">
        <title>Genome sequences and population genomics provide insights into the demographic history, inbreeding, and mutation load of two 'living fossil' tree species of Dipteronia.</title>
        <authorList>
            <person name="Feng Y."/>
            <person name="Comes H.P."/>
            <person name="Chen J."/>
            <person name="Zhu S."/>
            <person name="Lu R."/>
            <person name="Zhang X."/>
            <person name="Li P."/>
            <person name="Qiu J."/>
            <person name="Olsen K.M."/>
            <person name="Qiu Y."/>
        </authorList>
    </citation>
    <scope>NUCLEOTIDE SEQUENCE</scope>
    <source>
        <strain evidence="13">NBL</strain>
    </source>
</reference>
<evidence type="ECO:0000256" key="6">
    <source>
        <dbReference type="ARBA" id="ARBA00022989"/>
    </source>
</evidence>
<feature type="transmembrane region" description="Helical" evidence="10">
    <location>
        <begin position="513"/>
        <end position="533"/>
    </location>
</feature>
<dbReference type="PANTHER" id="PTHR13038:SF10">
    <property type="entry name" value="AUTOPHAGY-RELATED PROTEIN 9"/>
    <property type="match status" value="1"/>
</dbReference>
<feature type="region of interest" description="Disordered" evidence="11">
    <location>
        <begin position="197"/>
        <end position="218"/>
    </location>
</feature>
<dbReference type="GO" id="GO:0034045">
    <property type="term" value="C:phagophore assembly site membrane"/>
    <property type="evidence" value="ECO:0007669"/>
    <property type="project" value="UniProtKB-SubCell"/>
</dbReference>
<dbReference type="GO" id="GO:0006869">
    <property type="term" value="P:lipid transport"/>
    <property type="evidence" value="ECO:0007669"/>
    <property type="project" value="UniProtKB-KW"/>
</dbReference>
<evidence type="ECO:0000256" key="4">
    <source>
        <dbReference type="ARBA" id="ARBA00022448"/>
    </source>
</evidence>
<feature type="region of interest" description="Disordered" evidence="11">
    <location>
        <begin position="901"/>
        <end position="1011"/>
    </location>
</feature>
<dbReference type="GO" id="GO:0061709">
    <property type="term" value="P:reticulophagy"/>
    <property type="evidence" value="ECO:0007669"/>
    <property type="project" value="TreeGrafter"/>
</dbReference>
<feature type="transmembrane region" description="Helical" evidence="10">
    <location>
        <begin position="340"/>
        <end position="360"/>
    </location>
</feature>
<keyword evidence="8 10" id="KW-0445">Lipid transport</keyword>
<evidence type="ECO:0000313" key="14">
    <source>
        <dbReference type="Proteomes" id="UP001281410"/>
    </source>
</evidence>
<accession>A0AAE0DJN8</accession>
<feature type="domain" description="MH1" evidence="12">
    <location>
        <begin position="1"/>
        <end position="63"/>
    </location>
</feature>
<keyword evidence="14" id="KW-1185">Reference proteome</keyword>
<evidence type="ECO:0000256" key="3">
    <source>
        <dbReference type="ARBA" id="ARBA00018074"/>
    </source>
</evidence>
<feature type="compositionally biased region" description="Acidic residues" evidence="11">
    <location>
        <begin position="948"/>
        <end position="960"/>
    </location>
</feature>
<feature type="compositionally biased region" description="Acidic residues" evidence="11">
    <location>
        <begin position="1000"/>
        <end position="1011"/>
    </location>
</feature>
<organism evidence="13 14">
    <name type="scientific">Dipteronia sinensis</name>
    <dbReference type="NCBI Taxonomy" id="43782"/>
    <lineage>
        <taxon>Eukaryota</taxon>
        <taxon>Viridiplantae</taxon>
        <taxon>Streptophyta</taxon>
        <taxon>Embryophyta</taxon>
        <taxon>Tracheophyta</taxon>
        <taxon>Spermatophyta</taxon>
        <taxon>Magnoliopsida</taxon>
        <taxon>eudicotyledons</taxon>
        <taxon>Gunneridae</taxon>
        <taxon>Pentapetalae</taxon>
        <taxon>rosids</taxon>
        <taxon>malvids</taxon>
        <taxon>Sapindales</taxon>
        <taxon>Sapindaceae</taxon>
        <taxon>Hippocastanoideae</taxon>
        <taxon>Acereae</taxon>
        <taxon>Dipteronia</taxon>
    </lineage>
</organism>
<dbReference type="AlphaFoldDB" id="A0AAE0DJN8"/>
<dbReference type="Proteomes" id="UP001281410">
    <property type="component" value="Unassembled WGS sequence"/>
</dbReference>
<dbReference type="InterPro" id="IPR013019">
    <property type="entry name" value="MAD_homology_MH1"/>
</dbReference>
<dbReference type="EMBL" id="JANJYJ010000692">
    <property type="protein sequence ID" value="KAK3172209.1"/>
    <property type="molecule type" value="Genomic_DNA"/>
</dbReference>
<feature type="transmembrane region" description="Helical" evidence="10">
    <location>
        <begin position="702"/>
        <end position="723"/>
    </location>
</feature>
<comment type="caution">
    <text evidence="13">The sequence shown here is derived from an EMBL/GenBank/DDBJ whole genome shotgun (WGS) entry which is preliminary data.</text>
</comment>
<dbReference type="InterPro" id="IPR007241">
    <property type="entry name" value="Autophagy-rel_prot_9"/>
</dbReference>
<dbReference type="PROSITE" id="PS51075">
    <property type="entry name" value="MH1"/>
    <property type="match status" value="1"/>
</dbReference>
<evidence type="ECO:0000256" key="9">
    <source>
        <dbReference type="ARBA" id="ARBA00023136"/>
    </source>
</evidence>
<feature type="compositionally biased region" description="Low complexity" evidence="11">
    <location>
        <begin position="971"/>
        <end position="982"/>
    </location>
</feature>
<dbReference type="GO" id="GO:0006355">
    <property type="term" value="P:regulation of DNA-templated transcription"/>
    <property type="evidence" value="ECO:0007669"/>
    <property type="project" value="InterPro"/>
</dbReference>
<comment type="subcellular location">
    <subcellularLocation>
        <location evidence="1 10">Preautophagosomal structure membrane</location>
        <topology evidence="1 10">Multi-pass membrane protein</topology>
    </subcellularLocation>
</comment>
<sequence>MRGFRAALPRAAVCRVYYYAIVCRIAVEALRVRCCHVDIAFAVSSFYCCSYYHYKAILNVQQAFFTMMTSNLLARFRPATEPAATSIYETIRQHDDDSDGSDVEERAGLALDVRNLEEDTRDYDPHDAQSVYNNLESVRRDDIRAGKKTRTRSSKVMRKLGKSRRVQRGRDLVDVEEADDDVPASLLIEGAVDLQPHELENLPPPPHQTSPEPSLNNQTRTQWERAQAAQELHPNARITSTRQFARTTSVGTALAMADPREKAMWRWANVQNLDNFLYDVYNYYLNHGFWSIMLQRAISLLTVAFIVGFFIFLTQCVNYRKVKGSKELPEILVPRCTSQMGFFPNALLWFTTFFWIYKVFQYIVDIRRLIHLHNFYHHLLGVPEEEIQSISWQEVVSRLMALRDSNPNITSSTGNKPHKFLGTQNKQRMDAHDIANRLMRRENYMVAMINKDILDMTLPVPRLRNKQLFTRTLEWNINQCIMQYVFNPQGQIRQLFLKDTHRRALSEGLKRRFVFAGTMNLLIAPFLIGYFVLETFFQYFNEYQKNPAQIGHRRYNVLAEWKFREFNELWHLFQRRLNMSHPFAMRYINQFPKDKTVQAARFVALVSGAIVSILGVATILDQENFLSFEITPGRTTIFYLGVFGTIWAIARGLLPDDNMVYDSSFSMEEVIDFTHYRPAHWEGRLHTIEVKTDFEKLYQMQIAIFIEELLSMVFTPFVLWFSLPKCSDQIIDFFREFTVHVDGVGYICSFAEFNFKKPGNTIPSSTNTRAKDQTVGLRDEYFSTKDQKLEQSYWGFMNDYARNPKTDIRFPYREANVARRRFNMPPPFPGLPSPQLHPHITDPSSAGVHTTARQSHMLSPRKTFGFQPSSSKYLAHATTSPLHSVLLDPHHLPINTSQVALGSPQALRPRHVPSTTFAEPRKPNKARTDSSEFDGLKREETITSTISEEYDNPPDDLMAGDDDHKKYKSPQVHLQQERLQQQSTANVQSEVMGSWKKAEEADDLDDSDEHEDDITALTGERAGVLGLIKQFQRAQGEGTRTGTGIQ</sequence>
<keyword evidence="4 10" id="KW-0813">Transport</keyword>